<sequence>SSLKEKRIPTHHPTFNSKCEHFLRFYSKDFNARAAQEAGFGTRLIDDVLKESIQASGRTPCTSSGDYEALRRTYKSYWTGPSGRLLGSVEEILEELAA</sequence>
<gene>
    <name evidence="1" type="ORF">FKW44_001961</name>
</gene>
<evidence type="ECO:0000313" key="2">
    <source>
        <dbReference type="Proteomes" id="UP000595437"/>
    </source>
</evidence>
<proteinExistence type="predicted"/>
<reference evidence="2" key="1">
    <citation type="submission" date="2021-01" db="EMBL/GenBank/DDBJ databases">
        <title>Caligus Genome Assembly.</title>
        <authorList>
            <person name="Gallardo-Escarate C."/>
        </authorList>
    </citation>
    <scope>NUCLEOTIDE SEQUENCE [LARGE SCALE GENOMIC DNA]</scope>
</reference>
<organism evidence="1 2">
    <name type="scientific">Caligus rogercresseyi</name>
    <name type="common">Sea louse</name>
    <dbReference type="NCBI Taxonomy" id="217165"/>
    <lineage>
        <taxon>Eukaryota</taxon>
        <taxon>Metazoa</taxon>
        <taxon>Ecdysozoa</taxon>
        <taxon>Arthropoda</taxon>
        <taxon>Crustacea</taxon>
        <taxon>Multicrustacea</taxon>
        <taxon>Hexanauplia</taxon>
        <taxon>Copepoda</taxon>
        <taxon>Siphonostomatoida</taxon>
        <taxon>Caligidae</taxon>
        <taxon>Caligus</taxon>
    </lineage>
</organism>
<protein>
    <submittedName>
        <fullName evidence="1">Uncharacterized protein</fullName>
    </submittedName>
</protein>
<accession>A0A7T8KJJ8</accession>
<keyword evidence="2" id="KW-1185">Reference proteome</keyword>
<dbReference type="Proteomes" id="UP000595437">
    <property type="component" value="Chromosome 1"/>
</dbReference>
<dbReference type="OrthoDB" id="3156061at2759"/>
<evidence type="ECO:0000313" key="1">
    <source>
        <dbReference type="EMBL" id="QQP57087.1"/>
    </source>
</evidence>
<dbReference type="EMBL" id="CP045890">
    <property type="protein sequence ID" value="QQP57087.1"/>
    <property type="molecule type" value="Genomic_DNA"/>
</dbReference>
<name>A0A7T8KJJ8_CALRO</name>
<dbReference type="AlphaFoldDB" id="A0A7T8KJJ8"/>
<feature type="non-terminal residue" evidence="1">
    <location>
        <position position="98"/>
    </location>
</feature>